<gene>
    <name evidence="2" type="ORF">L596_015752</name>
</gene>
<dbReference type="AlphaFoldDB" id="A0A4U5NH00"/>
<name>A0A4U5NH00_STECR</name>
<feature type="region of interest" description="Disordered" evidence="1">
    <location>
        <begin position="44"/>
        <end position="73"/>
    </location>
</feature>
<dbReference type="EMBL" id="AZBU02000004">
    <property type="protein sequence ID" value="TKR81963.1"/>
    <property type="molecule type" value="Genomic_DNA"/>
</dbReference>
<sequence length="73" mass="8247">MVLSTETSSTSSLGPRFCLDSSWTTRTESLRRTSSKDLSVLPRLENRPLEANPGSRSRKRVPIGTWRSGWNPR</sequence>
<keyword evidence="3" id="KW-1185">Reference proteome</keyword>
<protein>
    <submittedName>
        <fullName evidence="2">Uncharacterized protein</fullName>
    </submittedName>
</protein>
<proteinExistence type="predicted"/>
<evidence type="ECO:0000256" key="1">
    <source>
        <dbReference type="SAM" id="MobiDB-lite"/>
    </source>
</evidence>
<organism evidence="2 3">
    <name type="scientific">Steinernema carpocapsae</name>
    <name type="common">Entomopathogenic nematode</name>
    <dbReference type="NCBI Taxonomy" id="34508"/>
    <lineage>
        <taxon>Eukaryota</taxon>
        <taxon>Metazoa</taxon>
        <taxon>Ecdysozoa</taxon>
        <taxon>Nematoda</taxon>
        <taxon>Chromadorea</taxon>
        <taxon>Rhabditida</taxon>
        <taxon>Tylenchina</taxon>
        <taxon>Panagrolaimomorpha</taxon>
        <taxon>Strongyloidoidea</taxon>
        <taxon>Steinernematidae</taxon>
        <taxon>Steinernema</taxon>
    </lineage>
</organism>
<reference evidence="2 3" key="1">
    <citation type="journal article" date="2015" name="Genome Biol.">
        <title>Comparative genomics of Steinernema reveals deeply conserved gene regulatory networks.</title>
        <authorList>
            <person name="Dillman A.R."/>
            <person name="Macchietto M."/>
            <person name="Porter C.F."/>
            <person name="Rogers A."/>
            <person name="Williams B."/>
            <person name="Antoshechkin I."/>
            <person name="Lee M.M."/>
            <person name="Goodwin Z."/>
            <person name="Lu X."/>
            <person name="Lewis E.E."/>
            <person name="Goodrich-Blair H."/>
            <person name="Stock S.P."/>
            <person name="Adams B.J."/>
            <person name="Sternberg P.W."/>
            <person name="Mortazavi A."/>
        </authorList>
    </citation>
    <scope>NUCLEOTIDE SEQUENCE [LARGE SCALE GENOMIC DNA]</scope>
    <source>
        <strain evidence="2 3">ALL</strain>
    </source>
</reference>
<comment type="caution">
    <text evidence="2">The sequence shown here is derived from an EMBL/GenBank/DDBJ whole genome shotgun (WGS) entry which is preliminary data.</text>
</comment>
<reference evidence="2 3" key="2">
    <citation type="journal article" date="2019" name="G3 (Bethesda)">
        <title>Hybrid Assembly of the Genome of the Entomopathogenic Nematode Steinernema carpocapsae Identifies the X-Chromosome.</title>
        <authorList>
            <person name="Serra L."/>
            <person name="Macchietto M."/>
            <person name="Macias-Munoz A."/>
            <person name="McGill C.J."/>
            <person name="Rodriguez I.M."/>
            <person name="Rodriguez B."/>
            <person name="Murad R."/>
            <person name="Mortazavi A."/>
        </authorList>
    </citation>
    <scope>NUCLEOTIDE SEQUENCE [LARGE SCALE GENOMIC DNA]</scope>
    <source>
        <strain evidence="2 3">ALL</strain>
    </source>
</reference>
<evidence type="ECO:0000313" key="2">
    <source>
        <dbReference type="EMBL" id="TKR81963.1"/>
    </source>
</evidence>
<dbReference type="Proteomes" id="UP000298663">
    <property type="component" value="Unassembled WGS sequence"/>
</dbReference>
<accession>A0A4U5NH00</accession>
<evidence type="ECO:0000313" key="3">
    <source>
        <dbReference type="Proteomes" id="UP000298663"/>
    </source>
</evidence>